<dbReference type="PROSITE" id="PS51186">
    <property type="entry name" value="GNAT"/>
    <property type="match status" value="1"/>
</dbReference>
<evidence type="ECO:0000256" key="2">
    <source>
        <dbReference type="ARBA" id="ARBA00022679"/>
    </source>
</evidence>
<dbReference type="InterPro" id="IPR016181">
    <property type="entry name" value="Acyl_CoA_acyltransferase"/>
</dbReference>
<dbReference type="PANTHER" id="PTHR37817">
    <property type="entry name" value="N-ACETYLTRANSFERASE EIS"/>
    <property type="match status" value="1"/>
</dbReference>
<dbReference type="InterPro" id="IPR051554">
    <property type="entry name" value="Acetyltransferase_Eis"/>
</dbReference>
<dbReference type="Pfam" id="PF13530">
    <property type="entry name" value="SCP2_2"/>
    <property type="match status" value="1"/>
</dbReference>
<dbReference type="InterPro" id="IPR041380">
    <property type="entry name" value="Acetyltransf_17"/>
</dbReference>
<evidence type="ECO:0000256" key="4">
    <source>
        <dbReference type="HAMAP-Rule" id="MF_01812"/>
    </source>
</evidence>
<dbReference type="EMBL" id="BAAAYU010000001">
    <property type="protein sequence ID" value="GAA3629077.1"/>
    <property type="molecule type" value="Genomic_DNA"/>
</dbReference>
<evidence type="ECO:0000256" key="3">
    <source>
        <dbReference type="ARBA" id="ARBA00023315"/>
    </source>
</evidence>
<protein>
    <submittedName>
        <fullName evidence="6">GNAT family N-acetyltransferase</fullName>
    </submittedName>
</protein>
<keyword evidence="2 4" id="KW-0808">Transferase</keyword>
<dbReference type="Pfam" id="PF13527">
    <property type="entry name" value="Acetyltransf_9"/>
    <property type="match status" value="1"/>
</dbReference>
<dbReference type="Gene3D" id="3.40.630.30">
    <property type="match status" value="2"/>
</dbReference>
<sequence length="448" mass="47789">MTTAPHDLGDQERAAAWLIAPRADGVRQALAERGLDVSVLAPGEDPAAYAGWLQAASRGFLDAERTDEQIAAARERAGHRRMTGVYDRSGPMRDVPVATICSWIAPLSLPGGTDVPSCAISAVTVAPTHRRRGVARTLLEGELREAAAVGVPIASLTVSESTIYGRFGFAPAAPSAAWRLDTTRASWTGPVPPGRLDYVSRAEARELLPRLHARVRRRIAGEMPVPDAVWDSMAGTRPDAKDPGAVRAVRYADQGGDAAGVALYTVKENHDDFARSSASIVYLVATSDDAYAALWRFFVELDLVAEVRAGELAVDEPLLWMISDQRAATITLGDHHYVRVLDVAGVLESRRYAAPGTIAIDLDDRLGLCAGPYLLTVDPNGSARVRAGSAQDEAAVELVLGVEELSAIALGGVSVATLAAAGRVRCSDVAVASRIFGWHVQPRLSFWY</sequence>
<dbReference type="InterPro" id="IPR000182">
    <property type="entry name" value="GNAT_dom"/>
</dbReference>
<dbReference type="InterPro" id="IPR022902">
    <property type="entry name" value="NAcTrfase_Eis"/>
</dbReference>
<feature type="binding site" evidence="4">
    <location>
        <begin position="131"/>
        <end position="136"/>
    </location>
    <ligand>
        <name>acetyl-CoA</name>
        <dbReference type="ChEBI" id="CHEBI:57288"/>
    </ligand>
</feature>
<organism evidence="6 7">
    <name type="scientific">Microbacterium awajiense</name>
    <dbReference type="NCBI Taxonomy" id="415214"/>
    <lineage>
        <taxon>Bacteria</taxon>
        <taxon>Bacillati</taxon>
        <taxon>Actinomycetota</taxon>
        <taxon>Actinomycetes</taxon>
        <taxon>Micrococcales</taxon>
        <taxon>Microbacteriaceae</taxon>
        <taxon>Microbacterium</taxon>
    </lineage>
</organism>
<dbReference type="PANTHER" id="PTHR37817:SF1">
    <property type="entry name" value="N-ACETYLTRANSFERASE EIS"/>
    <property type="match status" value="1"/>
</dbReference>
<gene>
    <name evidence="6" type="ORF">GCM10022200_09610</name>
</gene>
<dbReference type="Pfam" id="PF17668">
    <property type="entry name" value="Acetyltransf_17"/>
    <property type="match status" value="1"/>
</dbReference>
<dbReference type="InterPro" id="IPR025559">
    <property type="entry name" value="Eis_dom"/>
</dbReference>
<dbReference type="HAMAP" id="MF_01812">
    <property type="entry name" value="Eis"/>
    <property type="match status" value="1"/>
</dbReference>
<feature type="active site" description="Proton donor" evidence="4">
    <location>
        <position position="164"/>
    </location>
</feature>
<evidence type="ECO:0000313" key="6">
    <source>
        <dbReference type="EMBL" id="GAA3629077.1"/>
    </source>
</evidence>
<dbReference type="SUPFAM" id="SSF55729">
    <property type="entry name" value="Acyl-CoA N-acyltransferases (Nat)"/>
    <property type="match status" value="1"/>
</dbReference>
<dbReference type="InterPro" id="IPR036527">
    <property type="entry name" value="SCP2_sterol-bd_dom_sf"/>
</dbReference>
<dbReference type="SUPFAM" id="SSF55718">
    <property type="entry name" value="SCP-like"/>
    <property type="match status" value="1"/>
</dbReference>
<keyword evidence="7" id="KW-1185">Reference proteome</keyword>
<feature type="domain" description="N-acetyltransferase" evidence="5">
    <location>
        <begin position="35"/>
        <end position="190"/>
    </location>
</feature>
<dbReference type="Proteomes" id="UP001501697">
    <property type="component" value="Unassembled WGS sequence"/>
</dbReference>
<proteinExistence type="inferred from homology"/>
<comment type="subunit">
    <text evidence="4">Homohexamer; trimer of dimers.</text>
</comment>
<name>A0ABP7ABU9_9MICO</name>
<feature type="binding site" evidence="4">
    <location>
        <begin position="159"/>
        <end position="160"/>
    </location>
    <ligand>
        <name>acetyl-CoA</name>
        <dbReference type="ChEBI" id="CHEBI:57288"/>
    </ligand>
</feature>
<accession>A0ABP7ABU9</accession>
<evidence type="ECO:0000259" key="5">
    <source>
        <dbReference type="PROSITE" id="PS51186"/>
    </source>
</evidence>
<feature type="binding site" evidence="4">
    <location>
        <begin position="123"/>
        <end position="125"/>
    </location>
    <ligand>
        <name>acetyl-CoA</name>
        <dbReference type="ChEBI" id="CHEBI:57288"/>
    </ligand>
</feature>
<comment type="caution">
    <text evidence="6">The sequence shown here is derived from an EMBL/GenBank/DDBJ whole genome shotgun (WGS) entry which is preliminary data.</text>
</comment>
<reference evidence="7" key="1">
    <citation type="journal article" date="2019" name="Int. J. Syst. Evol. Microbiol.">
        <title>The Global Catalogue of Microorganisms (GCM) 10K type strain sequencing project: providing services to taxonomists for standard genome sequencing and annotation.</title>
        <authorList>
            <consortium name="The Broad Institute Genomics Platform"/>
            <consortium name="The Broad Institute Genome Sequencing Center for Infectious Disease"/>
            <person name="Wu L."/>
            <person name="Ma J."/>
        </authorList>
    </citation>
    <scope>NUCLEOTIDE SEQUENCE [LARGE SCALE GENOMIC DNA]</scope>
    <source>
        <strain evidence="7">JCM 16544</strain>
    </source>
</reference>
<evidence type="ECO:0000313" key="7">
    <source>
        <dbReference type="Proteomes" id="UP001501697"/>
    </source>
</evidence>
<feature type="active site" description="Proton acceptor; via carboxylate" evidence="4">
    <location>
        <position position="448"/>
    </location>
</feature>
<keyword evidence="3 4" id="KW-0012">Acyltransferase</keyword>
<dbReference type="Gene3D" id="3.30.1050.10">
    <property type="entry name" value="SCP2 sterol-binding domain"/>
    <property type="match status" value="1"/>
</dbReference>
<comment type="similarity">
    <text evidence="1 4">Belongs to the acetyltransferase Eis family.</text>
</comment>
<dbReference type="RefSeq" id="WP_344736754.1">
    <property type="nucleotide sequence ID" value="NZ_BAAAYU010000001.1"/>
</dbReference>
<evidence type="ECO:0000256" key="1">
    <source>
        <dbReference type="ARBA" id="ARBA00009213"/>
    </source>
</evidence>